<accession>A0ABD0PQ98</accession>
<dbReference type="Gene3D" id="3.90.180.10">
    <property type="entry name" value="Medium-chain alcohol dehydrogenases, catalytic domain"/>
    <property type="match status" value="1"/>
</dbReference>
<dbReference type="AlphaFoldDB" id="A0ABD0PQ98"/>
<protein>
    <submittedName>
        <fullName evidence="3">Uncharacterized protein</fullName>
    </submittedName>
</protein>
<reference evidence="3 4" key="1">
    <citation type="submission" date="2024-05" db="EMBL/GenBank/DDBJ databases">
        <title>Genome sequencing and assembly of Indian major carp, Cirrhinus mrigala (Hamilton, 1822).</title>
        <authorList>
            <person name="Mohindra V."/>
            <person name="Chowdhury L.M."/>
            <person name="Lal K."/>
            <person name="Jena J.K."/>
        </authorList>
    </citation>
    <scope>NUCLEOTIDE SEQUENCE [LARGE SCALE GENOMIC DNA]</scope>
    <source>
        <strain evidence="3">CM1030</strain>
        <tissue evidence="3">Blood</tissue>
    </source>
</reference>
<name>A0ABD0PQ98_CIRMR</name>
<dbReference type="Proteomes" id="UP001529510">
    <property type="component" value="Unassembled WGS sequence"/>
</dbReference>
<comment type="caution">
    <text evidence="3">The sequence shown here is derived from an EMBL/GenBank/DDBJ whole genome shotgun (WGS) entry which is preliminary data.</text>
</comment>
<evidence type="ECO:0000313" key="4">
    <source>
        <dbReference type="Proteomes" id="UP001529510"/>
    </source>
</evidence>
<dbReference type="EMBL" id="JAMKFB020000014">
    <property type="protein sequence ID" value="KAL0176049.1"/>
    <property type="molecule type" value="Genomic_DNA"/>
</dbReference>
<dbReference type="InterPro" id="IPR011032">
    <property type="entry name" value="GroES-like_sf"/>
</dbReference>
<dbReference type="SUPFAM" id="SSF50129">
    <property type="entry name" value="GroES-like"/>
    <property type="match status" value="1"/>
</dbReference>
<sequence>MPDKTSRFTCKGKQLFHFMGTSTFSEYTVVAEISLAKVDESAPLDKVCLLGCGISTGYGAAINTAK</sequence>
<evidence type="ECO:0000256" key="2">
    <source>
        <dbReference type="ARBA" id="ARBA00022833"/>
    </source>
</evidence>
<keyword evidence="1" id="KW-0479">Metal-binding</keyword>
<dbReference type="PANTHER" id="PTHR43880:SF21">
    <property type="entry name" value="S-(HYDROXYMETHYL)GLUTATHIONE DEHYDROGENASE"/>
    <property type="match status" value="1"/>
</dbReference>
<keyword evidence="2" id="KW-0862">Zinc</keyword>
<dbReference type="GO" id="GO:0046872">
    <property type="term" value="F:metal ion binding"/>
    <property type="evidence" value="ECO:0007669"/>
    <property type="project" value="UniProtKB-KW"/>
</dbReference>
<dbReference type="PANTHER" id="PTHR43880">
    <property type="entry name" value="ALCOHOL DEHYDROGENASE"/>
    <property type="match status" value="1"/>
</dbReference>
<dbReference type="Gene3D" id="3.40.50.720">
    <property type="entry name" value="NAD(P)-binding Rossmann-like Domain"/>
    <property type="match status" value="1"/>
</dbReference>
<evidence type="ECO:0000256" key="1">
    <source>
        <dbReference type="ARBA" id="ARBA00022723"/>
    </source>
</evidence>
<organism evidence="3 4">
    <name type="scientific">Cirrhinus mrigala</name>
    <name type="common">Mrigala</name>
    <dbReference type="NCBI Taxonomy" id="683832"/>
    <lineage>
        <taxon>Eukaryota</taxon>
        <taxon>Metazoa</taxon>
        <taxon>Chordata</taxon>
        <taxon>Craniata</taxon>
        <taxon>Vertebrata</taxon>
        <taxon>Euteleostomi</taxon>
        <taxon>Actinopterygii</taxon>
        <taxon>Neopterygii</taxon>
        <taxon>Teleostei</taxon>
        <taxon>Ostariophysi</taxon>
        <taxon>Cypriniformes</taxon>
        <taxon>Cyprinidae</taxon>
        <taxon>Labeoninae</taxon>
        <taxon>Labeonini</taxon>
        <taxon>Cirrhinus</taxon>
    </lineage>
</organism>
<gene>
    <name evidence="3" type="ORF">M9458_028379</name>
</gene>
<feature type="non-terminal residue" evidence="3">
    <location>
        <position position="66"/>
    </location>
</feature>
<proteinExistence type="predicted"/>
<evidence type="ECO:0000313" key="3">
    <source>
        <dbReference type="EMBL" id="KAL0176049.1"/>
    </source>
</evidence>
<keyword evidence="4" id="KW-1185">Reference proteome</keyword>